<feature type="compositionally biased region" description="Low complexity" evidence="1">
    <location>
        <begin position="210"/>
        <end position="230"/>
    </location>
</feature>
<evidence type="ECO:0000313" key="2">
    <source>
        <dbReference type="EMBL" id="KAJ8777060.1"/>
    </source>
</evidence>
<dbReference type="AlphaFoldDB" id="A0AB34GET9"/>
<comment type="caution">
    <text evidence="2">The sequence shown here is derived from an EMBL/GenBank/DDBJ whole genome shotgun (WGS) entry which is preliminary data.</text>
</comment>
<dbReference type="EMBL" id="JAIQCJ010002321">
    <property type="protein sequence ID" value="KAJ8777060.1"/>
    <property type="molecule type" value="Genomic_DNA"/>
</dbReference>
<organism evidence="2 3">
    <name type="scientific">Eschrichtius robustus</name>
    <name type="common">California gray whale</name>
    <name type="synonym">Eschrichtius gibbosus</name>
    <dbReference type="NCBI Taxonomy" id="9764"/>
    <lineage>
        <taxon>Eukaryota</taxon>
        <taxon>Metazoa</taxon>
        <taxon>Chordata</taxon>
        <taxon>Craniata</taxon>
        <taxon>Vertebrata</taxon>
        <taxon>Euteleostomi</taxon>
        <taxon>Mammalia</taxon>
        <taxon>Eutheria</taxon>
        <taxon>Laurasiatheria</taxon>
        <taxon>Artiodactyla</taxon>
        <taxon>Whippomorpha</taxon>
        <taxon>Cetacea</taxon>
        <taxon>Mysticeti</taxon>
        <taxon>Eschrichtiidae</taxon>
        <taxon>Eschrichtius</taxon>
    </lineage>
</organism>
<proteinExistence type="predicted"/>
<reference evidence="2 3" key="1">
    <citation type="submission" date="2022-11" db="EMBL/GenBank/DDBJ databases">
        <title>Whole genome sequence of Eschrichtius robustus ER-17-0199.</title>
        <authorList>
            <person name="Bruniche-Olsen A."/>
            <person name="Black A.N."/>
            <person name="Fields C.J."/>
            <person name="Walden K."/>
            <person name="Dewoody J.A."/>
        </authorList>
    </citation>
    <scope>NUCLEOTIDE SEQUENCE [LARGE SCALE GENOMIC DNA]</scope>
    <source>
        <strain evidence="2">ER-17-0199</strain>
        <tissue evidence="2">Blubber</tissue>
    </source>
</reference>
<feature type="region of interest" description="Disordered" evidence="1">
    <location>
        <begin position="156"/>
        <end position="268"/>
    </location>
</feature>
<protein>
    <submittedName>
        <fullName evidence="2">Uncharacterized protein</fullName>
    </submittedName>
</protein>
<keyword evidence="3" id="KW-1185">Reference proteome</keyword>
<evidence type="ECO:0000256" key="1">
    <source>
        <dbReference type="SAM" id="MobiDB-lite"/>
    </source>
</evidence>
<name>A0AB34GET9_ESCRO</name>
<gene>
    <name evidence="2" type="ORF">J1605_014924</name>
</gene>
<sequence length="328" mass="33587">MGLPGPGGPPSSELPTGRASSLPDMLGTESRGCAPPTAHAGLPGLEAHFVGRGSSPRPASFRGLRTRAGERRGLATRKGLPSPGRSQPVSPGGGGQTAAGPPRQHYDAGSVSLPPTWMGQSEGLGGHLRGPLGVPPPLSLLALSLEGALPCRDQRATSGHARLSPGHDAATTEQEAQIDAPAARLVEPPDAGSGAHHGRGVPSARASASRQRPVQPAAPADPAVRAQRPGEPQPSGSPPGPSAPPWCLKPISQPPGLQAGPSGGSRHPRVPHVLAVRFLLPRPRLALRGRSAQAAALTCPHLRDIEGLDRCGRSRSSALLHRFFLLTL</sequence>
<accession>A0AB34GET9</accession>
<dbReference type="Proteomes" id="UP001159641">
    <property type="component" value="Unassembled WGS sequence"/>
</dbReference>
<feature type="region of interest" description="Disordered" evidence="1">
    <location>
        <begin position="1"/>
        <end position="138"/>
    </location>
</feature>
<evidence type="ECO:0000313" key="3">
    <source>
        <dbReference type="Proteomes" id="UP001159641"/>
    </source>
</evidence>
<feature type="compositionally biased region" description="Pro residues" evidence="1">
    <location>
        <begin position="231"/>
        <end position="244"/>
    </location>
</feature>